<evidence type="ECO:0008006" key="2">
    <source>
        <dbReference type="Google" id="ProtNLM"/>
    </source>
</evidence>
<sequence>MREKELEKLKDYKYGFTTDIESIKAPKGLNKEVVQFISNIKQEPKWMLEWRMKAFNRLQNLKEPNWQKPKYPKINY</sequence>
<proteinExistence type="predicted"/>
<dbReference type="PANTHER" id="PTHR30508">
    <property type="entry name" value="FES CLUSTER ASSEMBLY PROTEIN SUF"/>
    <property type="match status" value="1"/>
</dbReference>
<dbReference type="GO" id="GO:0016226">
    <property type="term" value="P:iron-sulfur cluster assembly"/>
    <property type="evidence" value="ECO:0007669"/>
    <property type="project" value="InterPro"/>
</dbReference>
<accession>A0A382FJZ1</accession>
<dbReference type="EMBL" id="UINC01050438">
    <property type="protein sequence ID" value="SVB63388.1"/>
    <property type="molecule type" value="Genomic_DNA"/>
</dbReference>
<dbReference type="SUPFAM" id="SSF101960">
    <property type="entry name" value="Stabilizer of iron transporter SufD"/>
    <property type="match status" value="1"/>
</dbReference>
<name>A0A382FJZ1_9ZZZZ</name>
<protein>
    <recommendedName>
        <fullName evidence="2">Fe-S cluster assembly protein SufB</fullName>
    </recommendedName>
</protein>
<dbReference type="PANTHER" id="PTHR30508:SF1">
    <property type="entry name" value="UPF0051 PROTEIN ABCI8, CHLOROPLASTIC-RELATED"/>
    <property type="match status" value="1"/>
</dbReference>
<reference evidence="1" key="1">
    <citation type="submission" date="2018-05" db="EMBL/GenBank/DDBJ databases">
        <authorList>
            <person name="Lanie J.A."/>
            <person name="Ng W.-L."/>
            <person name="Kazmierczak K.M."/>
            <person name="Andrzejewski T.M."/>
            <person name="Davidsen T.M."/>
            <person name="Wayne K.J."/>
            <person name="Tettelin H."/>
            <person name="Glass J.I."/>
            <person name="Rusch D."/>
            <person name="Podicherti R."/>
            <person name="Tsui H.-C.T."/>
            <person name="Winkler M.E."/>
        </authorList>
    </citation>
    <scope>NUCLEOTIDE SEQUENCE</scope>
</reference>
<feature type="non-terminal residue" evidence="1">
    <location>
        <position position="76"/>
    </location>
</feature>
<gene>
    <name evidence="1" type="ORF">METZ01_LOCUS216242</name>
</gene>
<dbReference type="InterPro" id="IPR055346">
    <property type="entry name" value="Fe-S_cluster_assembly_SufBD"/>
</dbReference>
<organism evidence="1">
    <name type="scientific">marine metagenome</name>
    <dbReference type="NCBI Taxonomy" id="408172"/>
    <lineage>
        <taxon>unclassified sequences</taxon>
        <taxon>metagenomes</taxon>
        <taxon>ecological metagenomes</taxon>
    </lineage>
</organism>
<evidence type="ECO:0000313" key="1">
    <source>
        <dbReference type="EMBL" id="SVB63388.1"/>
    </source>
</evidence>
<dbReference type="AlphaFoldDB" id="A0A382FJZ1"/>
<dbReference type="InterPro" id="IPR037284">
    <property type="entry name" value="SUF_FeS_clus_asmbl_SufBD_sf"/>
</dbReference>